<accession>A0A915I8R4</accession>
<evidence type="ECO:0000313" key="3">
    <source>
        <dbReference type="WBParaSite" id="nRc.2.0.1.t10559-RA"/>
    </source>
</evidence>
<dbReference type="Proteomes" id="UP000887565">
    <property type="component" value="Unplaced"/>
</dbReference>
<dbReference type="WBParaSite" id="nRc.2.0.1.t10559-RA">
    <property type="protein sequence ID" value="nRc.2.0.1.t10559-RA"/>
    <property type="gene ID" value="nRc.2.0.1.g10559"/>
</dbReference>
<reference evidence="3" key="1">
    <citation type="submission" date="2022-11" db="UniProtKB">
        <authorList>
            <consortium name="WormBaseParasite"/>
        </authorList>
    </citation>
    <scope>IDENTIFICATION</scope>
</reference>
<feature type="compositionally biased region" description="Polar residues" evidence="1">
    <location>
        <begin position="76"/>
        <end position="89"/>
    </location>
</feature>
<evidence type="ECO:0000256" key="1">
    <source>
        <dbReference type="SAM" id="MobiDB-lite"/>
    </source>
</evidence>
<protein>
    <submittedName>
        <fullName evidence="3">Secreted protein</fullName>
    </submittedName>
</protein>
<evidence type="ECO:0000313" key="2">
    <source>
        <dbReference type="Proteomes" id="UP000887565"/>
    </source>
</evidence>
<organism evidence="2 3">
    <name type="scientific">Romanomermis culicivorax</name>
    <name type="common">Nematode worm</name>
    <dbReference type="NCBI Taxonomy" id="13658"/>
    <lineage>
        <taxon>Eukaryota</taxon>
        <taxon>Metazoa</taxon>
        <taxon>Ecdysozoa</taxon>
        <taxon>Nematoda</taxon>
        <taxon>Enoplea</taxon>
        <taxon>Dorylaimia</taxon>
        <taxon>Mermithida</taxon>
        <taxon>Mermithoidea</taxon>
        <taxon>Mermithidae</taxon>
        <taxon>Romanomermis</taxon>
    </lineage>
</organism>
<feature type="region of interest" description="Disordered" evidence="1">
    <location>
        <begin position="70"/>
        <end position="89"/>
    </location>
</feature>
<keyword evidence="2" id="KW-1185">Reference proteome</keyword>
<proteinExistence type="predicted"/>
<name>A0A915I8R4_ROMCU</name>
<sequence length="89" mass="9169">MLTLSLTARKVIPKALRTLVSDLAAATGCCWAIAASVWAPFVVVDGSTATTAVGCALRLACSTVWQRASTAGDDGSLSNRILSTESARI</sequence>
<dbReference type="AlphaFoldDB" id="A0A915I8R4"/>